<reference evidence="3" key="2">
    <citation type="submission" date="2025-08" db="UniProtKB">
        <authorList>
            <consortium name="RefSeq"/>
        </authorList>
    </citation>
    <scope>IDENTIFICATION</scope>
</reference>
<keyword evidence="2" id="KW-0812">Transmembrane</keyword>
<dbReference type="KEGG" id="ang:An04g10320"/>
<proteinExistence type="inferred from homology"/>
<protein>
    <submittedName>
        <fullName evidence="3">Uncharacterized protein</fullName>
    </submittedName>
</protein>
<feature type="transmembrane region" description="Helical" evidence="2">
    <location>
        <begin position="113"/>
        <end position="130"/>
    </location>
</feature>
<dbReference type="Gene3D" id="3.40.50.360">
    <property type="match status" value="1"/>
</dbReference>
<feature type="transmembrane region" description="Helical" evidence="2">
    <location>
        <begin position="19"/>
        <end position="36"/>
    </location>
</feature>
<dbReference type="SUPFAM" id="SSF52218">
    <property type="entry name" value="Flavoproteins"/>
    <property type="match status" value="1"/>
</dbReference>
<evidence type="ECO:0000313" key="3">
    <source>
        <dbReference type="RefSeq" id="XP_059603698.1"/>
    </source>
</evidence>
<dbReference type="GeneID" id="4991433"/>
<feature type="transmembrane region" description="Helical" evidence="2">
    <location>
        <begin position="75"/>
        <end position="93"/>
    </location>
</feature>
<sequence length="139" mass="15712">MAPRVVITFYSMYSYIKRLYEAVFFSISTCFGNFPVQWKAFWDQTGGIWASGGYWSKYASLFVSTGILGGGQESTVLAAMSTLAYYGFIYISLDYKTIFLLLTNLKEIHGGSVWGISIFSIGFLSSFLLFSRYCTSRPY</sequence>
<dbReference type="PANTHER" id="PTHR30546:SF23">
    <property type="entry name" value="FLAVOPROTEIN-LIKE PROTEIN YCP4-RELATED"/>
    <property type="match status" value="1"/>
</dbReference>
<feature type="transmembrane region" description="Helical" evidence="2">
    <location>
        <begin position="48"/>
        <end position="68"/>
    </location>
</feature>
<dbReference type="AlphaFoldDB" id="A0AAJ8BU26"/>
<dbReference type="VEuPathDB" id="FungiDB:An04g10320"/>
<gene>
    <name evidence="3" type="ORF">An04g10320</name>
</gene>
<comment type="similarity">
    <text evidence="1">Belongs to the WrbA family.</text>
</comment>
<dbReference type="RefSeq" id="XP_059603698.1">
    <property type="nucleotide sequence ID" value="XM_059747820.1"/>
</dbReference>
<reference evidence="3" key="1">
    <citation type="submission" date="2025-02" db="EMBL/GenBank/DDBJ databases">
        <authorList>
            <consortium name="NCBI Genome Project"/>
        </authorList>
    </citation>
    <scope>NUCLEOTIDE SEQUENCE</scope>
</reference>
<dbReference type="InterPro" id="IPR029039">
    <property type="entry name" value="Flavoprotein-like_sf"/>
</dbReference>
<keyword evidence="2" id="KW-1133">Transmembrane helix</keyword>
<organism evidence="3">
    <name type="scientific">Aspergillus niger</name>
    <dbReference type="NCBI Taxonomy" id="5061"/>
    <lineage>
        <taxon>Eukaryota</taxon>
        <taxon>Fungi</taxon>
        <taxon>Dikarya</taxon>
        <taxon>Ascomycota</taxon>
        <taxon>Pezizomycotina</taxon>
        <taxon>Eurotiomycetes</taxon>
        <taxon>Eurotiomycetidae</taxon>
        <taxon>Eurotiales</taxon>
        <taxon>Aspergillaceae</taxon>
        <taxon>Aspergillus</taxon>
        <taxon>Aspergillus subgen. Circumdati</taxon>
    </lineage>
</organism>
<dbReference type="PANTHER" id="PTHR30546">
    <property type="entry name" value="FLAVODOXIN-RELATED PROTEIN WRBA-RELATED"/>
    <property type="match status" value="1"/>
</dbReference>
<evidence type="ECO:0000256" key="2">
    <source>
        <dbReference type="SAM" id="Phobius"/>
    </source>
</evidence>
<evidence type="ECO:0000256" key="1">
    <source>
        <dbReference type="ARBA" id="ARBA00006961"/>
    </source>
</evidence>
<name>A0AAJ8BU26_ASPNG</name>
<keyword evidence="2" id="KW-0472">Membrane</keyword>
<accession>A0AAJ8BU26</accession>